<organism evidence="4 5">
    <name type="scientific">Achaetomium macrosporum</name>
    <dbReference type="NCBI Taxonomy" id="79813"/>
    <lineage>
        <taxon>Eukaryota</taxon>
        <taxon>Fungi</taxon>
        <taxon>Dikarya</taxon>
        <taxon>Ascomycota</taxon>
        <taxon>Pezizomycotina</taxon>
        <taxon>Sordariomycetes</taxon>
        <taxon>Sordariomycetidae</taxon>
        <taxon>Sordariales</taxon>
        <taxon>Chaetomiaceae</taxon>
        <taxon>Achaetomium</taxon>
    </lineage>
</organism>
<dbReference type="GO" id="GO:0006694">
    <property type="term" value="P:steroid biosynthetic process"/>
    <property type="evidence" value="ECO:0007669"/>
    <property type="project" value="InterPro"/>
</dbReference>
<reference evidence="4" key="1">
    <citation type="journal article" date="2023" name="Mol. Phylogenet. Evol.">
        <title>Genome-scale phylogeny and comparative genomics of the fungal order Sordariales.</title>
        <authorList>
            <person name="Hensen N."/>
            <person name="Bonometti L."/>
            <person name="Westerberg I."/>
            <person name="Brannstrom I.O."/>
            <person name="Guillou S."/>
            <person name="Cros-Aarteil S."/>
            <person name="Calhoun S."/>
            <person name="Haridas S."/>
            <person name="Kuo A."/>
            <person name="Mondo S."/>
            <person name="Pangilinan J."/>
            <person name="Riley R."/>
            <person name="LaButti K."/>
            <person name="Andreopoulos B."/>
            <person name="Lipzen A."/>
            <person name="Chen C."/>
            <person name="Yan M."/>
            <person name="Daum C."/>
            <person name="Ng V."/>
            <person name="Clum A."/>
            <person name="Steindorff A."/>
            <person name="Ohm R.A."/>
            <person name="Martin F."/>
            <person name="Silar P."/>
            <person name="Natvig D.O."/>
            <person name="Lalanne C."/>
            <person name="Gautier V."/>
            <person name="Ament-Velasquez S.L."/>
            <person name="Kruys A."/>
            <person name="Hutchinson M.I."/>
            <person name="Powell A.J."/>
            <person name="Barry K."/>
            <person name="Miller A.N."/>
            <person name="Grigoriev I.V."/>
            <person name="Debuchy R."/>
            <person name="Gladieux P."/>
            <person name="Hiltunen Thoren M."/>
            <person name="Johannesson H."/>
        </authorList>
    </citation>
    <scope>NUCLEOTIDE SEQUENCE</scope>
    <source>
        <strain evidence="4">CBS 532.94</strain>
    </source>
</reference>
<name>A0AAN7CCC6_9PEZI</name>
<dbReference type="InterPro" id="IPR050177">
    <property type="entry name" value="Lipid_A_modif_metabolic_enz"/>
</dbReference>
<evidence type="ECO:0000259" key="3">
    <source>
        <dbReference type="Pfam" id="PF01073"/>
    </source>
</evidence>
<keyword evidence="2" id="KW-0560">Oxidoreductase</keyword>
<accession>A0AAN7CCC6</accession>
<sequence>MASPQTQFTVLVTGGNGFLGGHIVQQLVDGSAATAVAIVSRNPKVTSDNPRLTFHAADTANATQIKAVFDAVKPNVVIRTASPHHTEPASVQQRTNVAGTQLLLQHAKACPETRGFVYTSSDSAVVPTQEPLTEHKAELYTEAHFPHAYGRTKAVADKMVQEANCDELRPAVIRIPMIYGENDPNLMPQLLSSVRKKQHKMQIGQNNKIFEFLYIKKAAEAHILAARALLEAESASNVAGEAFFVSDGRPLPLFDFSRKCYAAAGSPVARNEVTIIPLPAMQAMATLGEWAYKIFTAGTKMPQTRREAIDHLDRGSCWSIEKARQRLGYQPVADQDEAIKQSMEWAIANL</sequence>
<evidence type="ECO:0000256" key="2">
    <source>
        <dbReference type="ARBA" id="ARBA00023002"/>
    </source>
</evidence>
<comment type="caution">
    <text evidence="4">The sequence shown here is derived from an EMBL/GenBank/DDBJ whole genome shotgun (WGS) entry which is preliminary data.</text>
</comment>
<dbReference type="Proteomes" id="UP001303760">
    <property type="component" value="Unassembled WGS sequence"/>
</dbReference>
<evidence type="ECO:0000313" key="4">
    <source>
        <dbReference type="EMBL" id="KAK4238687.1"/>
    </source>
</evidence>
<gene>
    <name evidence="4" type="ORF">C8A03DRAFT_33287</name>
</gene>
<dbReference type="Pfam" id="PF01073">
    <property type="entry name" value="3Beta_HSD"/>
    <property type="match status" value="1"/>
</dbReference>
<evidence type="ECO:0000256" key="1">
    <source>
        <dbReference type="ARBA" id="ARBA00009219"/>
    </source>
</evidence>
<keyword evidence="5" id="KW-1185">Reference proteome</keyword>
<dbReference type="EMBL" id="MU860086">
    <property type="protein sequence ID" value="KAK4238687.1"/>
    <property type="molecule type" value="Genomic_DNA"/>
</dbReference>
<feature type="domain" description="3-beta hydroxysteroid dehydrogenase/isomerase" evidence="3">
    <location>
        <begin position="11"/>
        <end position="265"/>
    </location>
</feature>
<dbReference type="InterPro" id="IPR036291">
    <property type="entry name" value="NAD(P)-bd_dom_sf"/>
</dbReference>
<dbReference type="Gene3D" id="3.40.50.720">
    <property type="entry name" value="NAD(P)-binding Rossmann-like Domain"/>
    <property type="match status" value="1"/>
</dbReference>
<proteinExistence type="inferred from homology"/>
<comment type="similarity">
    <text evidence="1">Belongs to the 3-beta-HSD family.</text>
</comment>
<dbReference type="AlphaFoldDB" id="A0AAN7CCC6"/>
<dbReference type="PANTHER" id="PTHR43245">
    <property type="entry name" value="BIFUNCTIONAL POLYMYXIN RESISTANCE PROTEIN ARNA"/>
    <property type="match status" value="1"/>
</dbReference>
<evidence type="ECO:0000313" key="5">
    <source>
        <dbReference type="Proteomes" id="UP001303760"/>
    </source>
</evidence>
<dbReference type="SUPFAM" id="SSF51735">
    <property type="entry name" value="NAD(P)-binding Rossmann-fold domains"/>
    <property type="match status" value="1"/>
</dbReference>
<reference evidence="4" key="2">
    <citation type="submission" date="2023-05" db="EMBL/GenBank/DDBJ databases">
        <authorList>
            <consortium name="Lawrence Berkeley National Laboratory"/>
            <person name="Steindorff A."/>
            <person name="Hensen N."/>
            <person name="Bonometti L."/>
            <person name="Westerberg I."/>
            <person name="Brannstrom I.O."/>
            <person name="Guillou S."/>
            <person name="Cros-Aarteil S."/>
            <person name="Calhoun S."/>
            <person name="Haridas S."/>
            <person name="Kuo A."/>
            <person name="Mondo S."/>
            <person name="Pangilinan J."/>
            <person name="Riley R."/>
            <person name="Labutti K."/>
            <person name="Andreopoulos B."/>
            <person name="Lipzen A."/>
            <person name="Chen C."/>
            <person name="Yanf M."/>
            <person name="Daum C."/>
            <person name="Ng V."/>
            <person name="Clum A."/>
            <person name="Ohm R."/>
            <person name="Martin F."/>
            <person name="Silar P."/>
            <person name="Natvig D."/>
            <person name="Lalanne C."/>
            <person name="Gautier V."/>
            <person name="Ament-Velasquez S.L."/>
            <person name="Kruys A."/>
            <person name="Hutchinson M.I."/>
            <person name="Powell A.J."/>
            <person name="Barry K."/>
            <person name="Miller A.N."/>
            <person name="Grigoriev I.V."/>
            <person name="Debuchy R."/>
            <person name="Gladieux P."/>
            <person name="Thoren M.H."/>
            <person name="Johannesson H."/>
        </authorList>
    </citation>
    <scope>NUCLEOTIDE SEQUENCE</scope>
    <source>
        <strain evidence="4">CBS 532.94</strain>
    </source>
</reference>
<dbReference type="GO" id="GO:0016616">
    <property type="term" value="F:oxidoreductase activity, acting on the CH-OH group of donors, NAD or NADP as acceptor"/>
    <property type="evidence" value="ECO:0007669"/>
    <property type="project" value="InterPro"/>
</dbReference>
<protein>
    <submittedName>
        <fullName evidence="4">NAD(P)-binding protein</fullName>
    </submittedName>
</protein>
<dbReference type="PANTHER" id="PTHR43245:SF51">
    <property type="entry name" value="SHORT CHAIN DEHYDROGENASE_REDUCTASE FAMILY 42E, MEMBER 2"/>
    <property type="match status" value="1"/>
</dbReference>
<dbReference type="InterPro" id="IPR002225">
    <property type="entry name" value="3Beta_OHSteriod_DH/Estase"/>
</dbReference>